<dbReference type="OrthoDB" id="440325at2759"/>
<dbReference type="InterPro" id="IPR012394">
    <property type="entry name" value="Aldehyde_DH_NAD(P)"/>
</dbReference>
<dbReference type="EMBL" id="LVVM01005068">
    <property type="protein sequence ID" value="OJA11449.1"/>
    <property type="molecule type" value="Genomic_DNA"/>
</dbReference>
<dbReference type="PANTHER" id="PTHR43570">
    <property type="entry name" value="ALDEHYDE DEHYDROGENASE"/>
    <property type="match status" value="1"/>
</dbReference>
<evidence type="ECO:0000256" key="1">
    <source>
        <dbReference type="ARBA" id="ARBA00009986"/>
    </source>
</evidence>
<sequence>MATLVSTTLDAIPQIRTALRATFAGGVTRPIQWRQNQLYQLARMAHDERDAICDALQKDLGKPKTEVLAAEVGVVIKRALKSAEKLPQWAKPEHPEVPARQKLWKPTLYKAPKGTVLIISPWNYPMILSFQPLIGAIAAGCTAVLKPSELVPTFSQLLADIVPKYLDPNAFRVVNGYVPETTKLLDLQWDHIFYTGNGKVARIIASAAAKHLTPMTLELGGKSPVIIDSTCDIDLAAKRILWGKCNNAGQASLIHCQDLFKCRTGLIGVSFWQICVSPDYVLVQREKQDELVKAFEKHYNAFFPEGALDSPMFGSIVSDLHHKRLTSLLTRTKGEVVLHGRVDPARRRMEPTIVKDVADGDSLLEEELFGPILPIVPVDSLKHAIDFVNARSHPLVLYAFSENESVKQQLVKETQSGNIVFNDTFQQLAVDDLPFGGVGESGYGSQVMKYTYEAFSYLRSSIDMPKEAEPELAKRYLPRSEEAVKALTASVHLPIPRSSL</sequence>
<dbReference type="PIRSF" id="PIRSF036492">
    <property type="entry name" value="ALDH"/>
    <property type="match status" value="1"/>
</dbReference>
<dbReference type="PANTHER" id="PTHR43570:SF16">
    <property type="entry name" value="ALDEHYDE DEHYDROGENASE TYPE III, ISOFORM Q"/>
    <property type="match status" value="1"/>
</dbReference>
<evidence type="ECO:0000256" key="5">
    <source>
        <dbReference type="PROSITE-ProRule" id="PRU10007"/>
    </source>
</evidence>
<accession>A0A1J8QCX1</accession>
<dbReference type="Pfam" id="PF00171">
    <property type="entry name" value="Aldedh"/>
    <property type="match status" value="2"/>
</dbReference>
<dbReference type="CDD" id="cd07135">
    <property type="entry name" value="ALDH_F14-YMR110C"/>
    <property type="match status" value="1"/>
</dbReference>
<feature type="active site" evidence="4">
    <location>
        <position position="275"/>
    </location>
</feature>
<dbReference type="AlphaFoldDB" id="A0A1J8QCX1"/>
<evidence type="ECO:0000256" key="4">
    <source>
        <dbReference type="PIRSR" id="PIRSR036492-1"/>
    </source>
</evidence>
<organism evidence="8 9">
    <name type="scientific">Rhizopogon vesiculosus</name>
    <dbReference type="NCBI Taxonomy" id="180088"/>
    <lineage>
        <taxon>Eukaryota</taxon>
        <taxon>Fungi</taxon>
        <taxon>Dikarya</taxon>
        <taxon>Basidiomycota</taxon>
        <taxon>Agaricomycotina</taxon>
        <taxon>Agaricomycetes</taxon>
        <taxon>Agaricomycetidae</taxon>
        <taxon>Boletales</taxon>
        <taxon>Suillineae</taxon>
        <taxon>Rhizopogonaceae</taxon>
        <taxon>Rhizopogon</taxon>
    </lineage>
</organism>
<keyword evidence="2 3" id="KW-0560">Oxidoreductase</keyword>
<dbReference type="InterPro" id="IPR016163">
    <property type="entry name" value="Ald_DH_C"/>
</dbReference>
<protein>
    <recommendedName>
        <fullName evidence="3">Aldehyde dehydrogenase</fullName>
    </recommendedName>
</protein>
<proteinExistence type="inferred from homology"/>
<dbReference type="STRING" id="180088.A0A1J8QCX1"/>
<evidence type="ECO:0000313" key="8">
    <source>
        <dbReference type="EMBL" id="OJA11449.1"/>
    </source>
</evidence>
<evidence type="ECO:0000259" key="7">
    <source>
        <dbReference type="Pfam" id="PF00171"/>
    </source>
</evidence>
<evidence type="ECO:0000256" key="2">
    <source>
        <dbReference type="ARBA" id="ARBA00023002"/>
    </source>
</evidence>
<feature type="domain" description="Aldehyde dehydrogenase" evidence="7">
    <location>
        <begin position="20"/>
        <end position="251"/>
    </location>
</feature>
<evidence type="ECO:0000256" key="3">
    <source>
        <dbReference type="PIRNR" id="PIRNR036492"/>
    </source>
</evidence>
<evidence type="ECO:0000256" key="6">
    <source>
        <dbReference type="RuleBase" id="RU003345"/>
    </source>
</evidence>
<reference evidence="8 9" key="1">
    <citation type="submission" date="2016-03" db="EMBL/GenBank/DDBJ databases">
        <title>Comparative genomics of the ectomycorrhizal sister species Rhizopogon vinicolor and Rhizopogon vesiculosus (Basidiomycota: Boletales) reveals a divergence of the mating type B locus.</title>
        <authorList>
            <person name="Mujic A.B."/>
            <person name="Kuo A."/>
            <person name="Tritt A."/>
            <person name="Lipzen A."/>
            <person name="Chen C."/>
            <person name="Johnson J."/>
            <person name="Sharma A."/>
            <person name="Barry K."/>
            <person name="Grigoriev I.V."/>
            <person name="Spatafora J.W."/>
        </authorList>
    </citation>
    <scope>NUCLEOTIDE SEQUENCE [LARGE SCALE GENOMIC DNA]</scope>
    <source>
        <strain evidence="8 9">AM-OR11-056</strain>
    </source>
</reference>
<dbReference type="InterPro" id="IPR015590">
    <property type="entry name" value="Aldehyde_DH_dom"/>
</dbReference>
<feature type="active site" evidence="4 5">
    <location>
        <position position="218"/>
    </location>
</feature>
<dbReference type="Gene3D" id="3.40.605.10">
    <property type="entry name" value="Aldehyde Dehydrogenase, Chain A, domain 1"/>
    <property type="match status" value="1"/>
</dbReference>
<dbReference type="SUPFAM" id="SSF53720">
    <property type="entry name" value="ALDH-like"/>
    <property type="match status" value="1"/>
</dbReference>
<dbReference type="Gene3D" id="3.40.309.10">
    <property type="entry name" value="Aldehyde Dehydrogenase, Chain A, domain 2"/>
    <property type="match status" value="1"/>
</dbReference>
<dbReference type="Proteomes" id="UP000183567">
    <property type="component" value="Unassembled WGS sequence"/>
</dbReference>
<dbReference type="InterPro" id="IPR016161">
    <property type="entry name" value="Ald_DH/histidinol_DH"/>
</dbReference>
<dbReference type="GO" id="GO:0005737">
    <property type="term" value="C:cytoplasm"/>
    <property type="evidence" value="ECO:0007669"/>
    <property type="project" value="TreeGrafter"/>
</dbReference>
<dbReference type="InterPro" id="IPR016162">
    <property type="entry name" value="Ald_DH_N"/>
</dbReference>
<keyword evidence="9" id="KW-1185">Reference proteome</keyword>
<comment type="similarity">
    <text evidence="1 3 6">Belongs to the aldehyde dehydrogenase family.</text>
</comment>
<dbReference type="GO" id="GO:0004029">
    <property type="term" value="F:aldehyde dehydrogenase (NAD+) activity"/>
    <property type="evidence" value="ECO:0007669"/>
    <property type="project" value="TreeGrafter"/>
</dbReference>
<name>A0A1J8QCX1_9AGAM</name>
<evidence type="ECO:0000313" key="9">
    <source>
        <dbReference type="Proteomes" id="UP000183567"/>
    </source>
</evidence>
<gene>
    <name evidence="8" type="ORF">AZE42_08846</name>
</gene>
<feature type="domain" description="Aldehyde dehydrogenase" evidence="7">
    <location>
        <begin position="273"/>
        <end position="459"/>
    </location>
</feature>
<dbReference type="GO" id="GO:0006081">
    <property type="term" value="P:aldehyde metabolic process"/>
    <property type="evidence" value="ECO:0007669"/>
    <property type="project" value="InterPro"/>
</dbReference>
<comment type="caution">
    <text evidence="8">The sequence shown here is derived from an EMBL/GenBank/DDBJ whole genome shotgun (WGS) entry which is preliminary data.</text>
</comment>
<dbReference type="InterPro" id="IPR029510">
    <property type="entry name" value="Ald_DH_CS_GLU"/>
</dbReference>
<dbReference type="FunFam" id="3.40.605.10:FF:000004">
    <property type="entry name" value="Aldehyde dehydrogenase"/>
    <property type="match status" value="1"/>
</dbReference>
<dbReference type="PROSITE" id="PS00687">
    <property type="entry name" value="ALDEHYDE_DEHYDR_GLU"/>
    <property type="match status" value="1"/>
</dbReference>